<dbReference type="RefSeq" id="WP_175371587.1">
    <property type="nucleotide sequence ID" value="NZ_JABWCS010000206.1"/>
</dbReference>
<dbReference type="AlphaFoldDB" id="A0A850EI60"/>
<comment type="caution">
    <text evidence="1">The sequence shown here is derived from an EMBL/GenBank/DDBJ whole genome shotgun (WGS) entry which is preliminary data.</text>
</comment>
<keyword evidence="2" id="KW-1185">Reference proteome</keyword>
<evidence type="ECO:0000313" key="2">
    <source>
        <dbReference type="Proteomes" id="UP000564806"/>
    </source>
</evidence>
<accession>A0A850EI60</accession>
<dbReference type="Proteomes" id="UP000564806">
    <property type="component" value="Unassembled WGS sequence"/>
</dbReference>
<organism evidence="1 2">
    <name type="scientific">Paenibacillus agri</name>
    <dbReference type="NCBI Taxonomy" id="2744309"/>
    <lineage>
        <taxon>Bacteria</taxon>
        <taxon>Bacillati</taxon>
        <taxon>Bacillota</taxon>
        <taxon>Bacilli</taxon>
        <taxon>Bacillales</taxon>
        <taxon>Paenibacillaceae</taxon>
        <taxon>Paenibacillus</taxon>
    </lineage>
</organism>
<dbReference type="EMBL" id="JABWCS010000206">
    <property type="protein sequence ID" value="NUU61033.1"/>
    <property type="molecule type" value="Genomic_DNA"/>
</dbReference>
<name>A0A850EI60_9BACL</name>
<proteinExistence type="predicted"/>
<reference evidence="1" key="1">
    <citation type="submission" date="2020-06" db="EMBL/GenBank/DDBJ databases">
        <title>Paenibacillus sp. nov., isolated from soil.</title>
        <authorList>
            <person name="Seo Y.L."/>
        </authorList>
    </citation>
    <scope>NUCLEOTIDE SEQUENCE [LARGE SCALE GENOMIC DNA]</scope>
    <source>
        <strain evidence="1">JW14</strain>
    </source>
</reference>
<sequence>MNLFEKIFNYQIISRLDDNGTFMVTSHERAWLKTMLEHPAAKDAFTAGTLEKLVSLLESDPLMDTADHLVQKARSREKQVYHPLLRTLRRHIMAKEAVQLTYGTKRGSVQEGHAGVPYKLEYSMVKREWYLLWYHLRRRSLMSTKLSKIVSVSHQAIAASKYECILQEISPRRDTRKFEVVIEILPDYNRELSRILYAFSSFEKDVAYNADKDTYSVSIILTGNDSDYLLSKLRFLGKRVRVVKGSYLKKRMQESALKALKLYGELPSEEELSG</sequence>
<evidence type="ECO:0000313" key="1">
    <source>
        <dbReference type="EMBL" id="NUU61033.1"/>
    </source>
</evidence>
<protein>
    <submittedName>
        <fullName evidence="1">WYL domain-containing protein</fullName>
    </submittedName>
</protein>
<dbReference type="PROSITE" id="PS52050">
    <property type="entry name" value="WYL"/>
    <property type="match status" value="1"/>
</dbReference>
<gene>
    <name evidence="1" type="ORF">HPT30_11805</name>
</gene>